<feature type="chain" id="PRO_5023867204" evidence="13">
    <location>
        <begin position="21"/>
        <end position="500"/>
    </location>
</feature>
<organism evidence="15 16">
    <name type="scientific">Paragonimus westermani</name>
    <dbReference type="NCBI Taxonomy" id="34504"/>
    <lineage>
        <taxon>Eukaryota</taxon>
        <taxon>Metazoa</taxon>
        <taxon>Spiralia</taxon>
        <taxon>Lophotrochozoa</taxon>
        <taxon>Platyhelminthes</taxon>
        <taxon>Trematoda</taxon>
        <taxon>Digenea</taxon>
        <taxon>Plagiorchiida</taxon>
        <taxon>Troglotremata</taxon>
        <taxon>Troglotrematidae</taxon>
        <taxon>Paragonimus</taxon>
    </lineage>
</organism>
<reference evidence="15 16" key="1">
    <citation type="journal article" date="2019" name="Gigascience">
        <title>Whole-genome sequence of the oriental lung fluke Paragonimus westermani.</title>
        <authorList>
            <person name="Oey H."/>
            <person name="Zakrzewski M."/>
            <person name="Narain K."/>
            <person name="Devi K.R."/>
            <person name="Agatsuma T."/>
            <person name="Nawaratna S."/>
            <person name="Gobert G.N."/>
            <person name="Jones M.K."/>
            <person name="Ragan M.A."/>
            <person name="McManus D.P."/>
            <person name="Krause L."/>
        </authorList>
    </citation>
    <scope>NUCLEOTIDE SEQUENCE [LARGE SCALE GENOMIC DNA]</scope>
    <source>
        <strain evidence="15 16">IND2009</strain>
    </source>
</reference>
<keyword evidence="3 13" id="KW-0732">Signal</keyword>
<evidence type="ECO:0000313" key="15">
    <source>
        <dbReference type="EMBL" id="KAA3674225.1"/>
    </source>
</evidence>
<name>A0A5J4NFE5_9TREM</name>
<feature type="transmembrane region" description="Helical" evidence="12">
    <location>
        <begin position="168"/>
        <end position="195"/>
    </location>
</feature>
<dbReference type="CDD" id="cd02123">
    <property type="entry name" value="PA_C_RZF_like"/>
    <property type="match status" value="1"/>
</dbReference>
<evidence type="ECO:0000256" key="13">
    <source>
        <dbReference type="SAM" id="SignalP"/>
    </source>
</evidence>
<dbReference type="Proteomes" id="UP000324629">
    <property type="component" value="Unassembled WGS sequence"/>
</dbReference>
<keyword evidence="7 12" id="KW-0472">Membrane</keyword>
<dbReference type="PROSITE" id="PS50089">
    <property type="entry name" value="ZF_RING_2"/>
    <property type="match status" value="1"/>
</dbReference>
<keyword evidence="8" id="KW-0325">Glycoprotein</keyword>
<evidence type="ECO:0000256" key="4">
    <source>
        <dbReference type="ARBA" id="ARBA00022771"/>
    </source>
</evidence>
<evidence type="ECO:0000256" key="10">
    <source>
        <dbReference type="PROSITE-ProRule" id="PRU00175"/>
    </source>
</evidence>
<dbReference type="SUPFAM" id="SSF52025">
    <property type="entry name" value="PA domain"/>
    <property type="match status" value="1"/>
</dbReference>
<keyword evidence="4 10" id="KW-0863">Zinc-finger</keyword>
<evidence type="ECO:0000259" key="14">
    <source>
        <dbReference type="PROSITE" id="PS50089"/>
    </source>
</evidence>
<dbReference type="PANTHER" id="PTHR45931">
    <property type="entry name" value="SI:CH211-59O9.10"/>
    <property type="match status" value="1"/>
</dbReference>
<evidence type="ECO:0000256" key="6">
    <source>
        <dbReference type="ARBA" id="ARBA00022989"/>
    </source>
</evidence>
<sequence>MIVLVIVWFLVSFKWQHSSALIIIKKLGINDSVAKFQDAEALFGPSIRLDSPIIGRVYAADPLEGCVHQIPLPPNASHFALPFICLTKRGNCTFGEKVRAAELGGYVASIIFNDQADDIFPMASQSSYSISIPSVMVGLSDGRTIMNTFVFPSEDFILEILANREWDLAVYLIPVFTILGLFLLGVICMFCFRWYERRQRRRRRCLTARQLRRLPQTKFVKGENPDGHCAICLEEYESGDQLRTLPCNHEYHSKCLDPWLLKGRRVCPICKRVVFPRHRNRHGILTRFRRVAVTTETEEDGLETHIMTDSDSDVVESQSSDADGPLLPSGTSYGTIQPGTDALGPYQTDQLTESTPLLSAQGPPGSTALLTRCHMKHGLATRVDRSPMPAVRTWPEIDESSMQESIQTDCLTNSTAKRITCPRLSRMDRLSITCSPCRTSHSRSFVDVQSHRSETNLPSLTQPTGAIHNDTNRAGVFSVAVVHRAGDDTSSMDDKALVDV</sequence>
<feature type="signal peptide" evidence="13">
    <location>
        <begin position="1"/>
        <end position="20"/>
    </location>
</feature>
<dbReference type="InterPro" id="IPR013083">
    <property type="entry name" value="Znf_RING/FYVE/PHD"/>
</dbReference>
<evidence type="ECO:0000256" key="1">
    <source>
        <dbReference type="ARBA" id="ARBA00022692"/>
    </source>
</evidence>
<proteinExistence type="predicted"/>
<evidence type="ECO:0000256" key="2">
    <source>
        <dbReference type="ARBA" id="ARBA00022723"/>
    </source>
</evidence>
<evidence type="ECO:0000256" key="7">
    <source>
        <dbReference type="ARBA" id="ARBA00023136"/>
    </source>
</evidence>
<evidence type="ECO:0000256" key="11">
    <source>
        <dbReference type="SAM" id="MobiDB-lite"/>
    </source>
</evidence>
<keyword evidence="5" id="KW-0862">Zinc</keyword>
<evidence type="ECO:0000256" key="3">
    <source>
        <dbReference type="ARBA" id="ARBA00022729"/>
    </source>
</evidence>
<dbReference type="FunFam" id="3.30.40.10:FF:000388">
    <property type="entry name" value="Putative RING zinc finger domain superfamily protein"/>
    <property type="match status" value="1"/>
</dbReference>
<dbReference type="PANTHER" id="PTHR45931:SF20">
    <property type="entry name" value="RING-TYPE E3 UBIQUITIN TRANSFERASE"/>
    <property type="match status" value="1"/>
</dbReference>
<dbReference type="GO" id="GO:0005634">
    <property type="term" value="C:nucleus"/>
    <property type="evidence" value="ECO:0007669"/>
    <property type="project" value="TreeGrafter"/>
</dbReference>
<dbReference type="SMART" id="SM00184">
    <property type="entry name" value="RING"/>
    <property type="match status" value="1"/>
</dbReference>
<dbReference type="GO" id="GO:0006511">
    <property type="term" value="P:ubiquitin-dependent protein catabolic process"/>
    <property type="evidence" value="ECO:0007669"/>
    <property type="project" value="TreeGrafter"/>
</dbReference>
<dbReference type="SUPFAM" id="SSF57850">
    <property type="entry name" value="RING/U-box"/>
    <property type="match status" value="1"/>
</dbReference>
<protein>
    <submittedName>
        <fullName evidence="15">E3 ubiquitin-protein ligase RNF13</fullName>
    </submittedName>
</protein>
<evidence type="ECO:0000256" key="12">
    <source>
        <dbReference type="SAM" id="Phobius"/>
    </source>
</evidence>
<dbReference type="GO" id="GO:0012505">
    <property type="term" value="C:endomembrane system"/>
    <property type="evidence" value="ECO:0007669"/>
    <property type="project" value="UniProtKB-SubCell"/>
</dbReference>
<dbReference type="GO" id="GO:0008270">
    <property type="term" value="F:zinc ion binding"/>
    <property type="evidence" value="ECO:0007669"/>
    <property type="project" value="UniProtKB-KW"/>
</dbReference>
<comment type="subcellular location">
    <subcellularLocation>
        <location evidence="9">Endomembrane system</location>
        <topology evidence="9">Single-pass type I membrane protein</topology>
    </subcellularLocation>
</comment>
<dbReference type="InterPro" id="IPR051834">
    <property type="entry name" value="RING_finger_E3_ligase"/>
</dbReference>
<gene>
    <name evidence="15" type="ORF">DEA37_0012794</name>
</gene>
<keyword evidence="1 12" id="KW-0812">Transmembrane</keyword>
<dbReference type="Pfam" id="PF13639">
    <property type="entry name" value="zf-RING_2"/>
    <property type="match status" value="1"/>
</dbReference>
<dbReference type="EMBL" id="QNGE01003298">
    <property type="protein sequence ID" value="KAA3674225.1"/>
    <property type="molecule type" value="Genomic_DNA"/>
</dbReference>
<feature type="region of interest" description="Disordered" evidence="11">
    <location>
        <begin position="443"/>
        <end position="469"/>
    </location>
</feature>
<dbReference type="InterPro" id="IPR003137">
    <property type="entry name" value="PA_domain"/>
</dbReference>
<dbReference type="InterPro" id="IPR044744">
    <property type="entry name" value="ZNRF4/RNF13/RNF167_PA"/>
</dbReference>
<dbReference type="InterPro" id="IPR001841">
    <property type="entry name" value="Znf_RING"/>
</dbReference>
<keyword evidence="6 12" id="KW-1133">Transmembrane helix</keyword>
<dbReference type="Gene3D" id="3.50.30.30">
    <property type="match status" value="1"/>
</dbReference>
<keyword evidence="2" id="KW-0479">Metal-binding</keyword>
<keyword evidence="16" id="KW-1185">Reference proteome</keyword>
<dbReference type="GO" id="GO:0061630">
    <property type="term" value="F:ubiquitin protein ligase activity"/>
    <property type="evidence" value="ECO:0007669"/>
    <property type="project" value="TreeGrafter"/>
</dbReference>
<evidence type="ECO:0000313" key="16">
    <source>
        <dbReference type="Proteomes" id="UP000324629"/>
    </source>
</evidence>
<evidence type="ECO:0000256" key="8">
    <source>
        <dbReference type="ARBA" id="ARBA00023180"/>
    </source>
</evidence>
<dbReference type="InterPro" id="IPR046450">
    <property type="entry name" value="PA_dom_sf"/>
</dbReference>
<comment type="caution">
    <text evidence="15">The sequence shown here is derived from an EMBL/GenBank/DDBJ whole genome shotgun (WGS) entry which is preliminary data.</text>
</comment>
<evidence type="ECO:0000256" key="5">
    <source>
        <dbReference type="ARBA" id="ARBA00022833"/>
    </source>
</evidence>
<dbReference type="Pfam" id="PF02225">
    <property type="entry name" value="PA"/>
    <property type="match status" value="1"/>
</dbReference>
<dbReference type="Gene3D" id="3.30.40.10">
    <property type="entry name" value="Zinc/RING finger domain, C3HC4 (zinc finger)"/>
    <property type="match status" value="1"/>
</dbReference>
<evidence type="ECO:0000256" key="9">
    <source>
        <dbReference type="ARBA" id="ARBA00046288"/>
    </source>
</evidence>
<dbReference type="AlphaFoldDB" id="A0A5J4NFE5"/>
<dbReference type="GO" id="GO:0005737">
    <property type="term" value="C:cytoplasm"/>
    <property type="evidence" value="ECO:0007669"/>
    <property type="project" value="UniProtKB-ARBA"/>
</dbReference>
<feature type="compositionally biased region" description="Polar residues" evidence="11">
    <location>
        <begin position="455"/>
        <end position="464"/>
    </location>
</feature>
<feature type="domain" description="RING-type" evidence="14">
    <location>
        <begin position="229"/>
        <end position="271"/>
    </location>
</feature>
<accession>A0A5J4NFE5</accession>